<dbReference type="EMBL" id="BSXS01000568">
    <property type="protein sequence ID" value="GME73002.1"/>
    <property type="molecule type" value="Genomic_DNA"/>
</dbReference>
<organism evidence="1 2">
    <name type="scientific">Ambrosiozyma monospora</name>
    <name type="common">Yeast</name>
    <name type="synonym">Endomycopsis monosporus</name>
    <dbReference type="NCBI Taxonomy" id="43982"/>
    <lineage>
        <taxon>Eukaryota</taxon>
        <taxon>Fungi</taxon>
        <taxon>Dikarya</taxon>
        <taxon>Ascomycota</taxon>
        <taxon>Saccharomycotina</taxon>
        <taxon>Pichiomycetes</taxon>
        <taxon>Pichiales</taxon>
        <taxon>Pichiaceae</taxon>
        <taxon>Ambrosiozyma</taxon>
    </lineage>
</organism>
<protein>
    <submittedName>
        <fullName evidence="1">Unnamed protein product</fullName>
    </submittedName>
</protein>
<gene>
    <name evidence="1" type="ORF">Amon02_000121300</name>
</gene>
<reference evidence="1" key="1">
    <citation type="submission" date="2023-04" db="EMBL/GenBank/DDBJ databases">
        <title>Ambrosiozyma monospora NBRC 10751.</title>
        <authorList>
            <person name="Ichikawa N."/>
            <person name="Sato H."/>
            <person name="Tonouchi N."/>
        </authorList>
    </citation>
    <scope>NUCLEOTIDE SEQUENCE</scope>
    <source>
        <strain evidence="1">NBRC 10751</strain>
    </source>
</reference>
<evidence type="ECO:0000313" key="2">
    <source>
        <dbReference type="Proteomes" id="UP001165064"/>
    </source>
</evidence>
<proteinExistence type="predicted"/>
<dbReference type="Proteomes" id="UP001165064">
    <property type="component" value="Unassembled WGS sequence"/>
</dbReference>
<comment type="caution">
    <text evidence="1">The sequence shown here is derived from an EMBL/GenBank/DDBJ whole genome shotgun (WGS) entry which is preliminary data.</text>
</comment>
<accession>A0ACB5SU75</accession>
<keyword evidence="2" id="KW-1185">Reference proteome</keyword>
<evidence type="ECO:0000313" key="1">
    <source>
        <dbReference type="EMBL" id="GME73002.1"/>
    </source>
</evidence>
<sequence length="483" mass="52557">MIQSIDTAKSYHDSILTIAAGELALKSNDEFNDDQPSYKFVQTFVLIPTKGVYDVFSDVLTFIPDVDYEYDEKAQDAEASEKKDTAEESTNAPAAQEEKKEAVPEIKESEPVAEKAPVAPVTVPETTADVETPVAEVSEPVPAETKTEAPAAVSEPTPAPAVEEEATPVVSNEEKEQEEVFSPNTNTKESTPDTEEEEKPATVEKTAVKAEKQQEEVKEKKVEEEKKEEEKPVETSAATTTTTNGTATPGEKSVEASPAPESKPATPTAAPTKPAGPPKPFSWASLAASHRGPSSVAKVPSSTQPVVIAPQNGAAAKKTNFVNGRTSPSNGQGDFKKVVRNKNKFNKGQYDDEDSNGVGAGVSDKAKLKFTNNAGQEVYPVYIKHIEAYINETDLKDVLEKSFGKVDSCRIDRSVALVDFTNQEAQAKAIKQHSVKVKGHEIKIEVRLRKEEKVAMFANKKKNKGKKHHSYVENDGFRKVDRK</sequence>
<name>A0ACB5SU75_AMBMO</name>